<reference evidence="2" key="2">
    <citation type="submission" date="2023-05" db="EMBL/GenBank/DDBJ databases">
        <authorList>
            <consortium name="Lawrence Berkeley National Laboratory"/>
            <person name="Steindorff A."/>
            <person name="Hensen N."/>
            <person name="Bonometti L."/>
            <person name="Westerberg I."/>
            <person name="Brannstrom I.O."/>
            <person name="Guillou S."/>
            <person name="Cros-Aarteil S."/>
            <person name="Calhoun S."/>
            <person name="Haridas S."/>
            <person name="Kuo A."/>
            <person name="Mondo S."/>
            <person name="Pangilinan J."/>
            <person name="Riley R."/>
            <person name="Labutti K."/>
            <person name="Andreopoulos B."/>
            <person name="Lipzen A."/>
            <person name="Chen C."/>
            <person name="Yanf M."/>
            <person name="Daum C."/>
            <person name="Ng V."/>
            <person name="Clum A."/>
            <person name="Ohm R."/>
            <person name="Martin F."/>
            <person name="Silar P."/>
            <person name="Natvig D."/>
            <person name="Lalanne C."/>
            <person name="Gautier V."/>
            <person name="Ament-Velasquez S.L."/>
            <person name="Kruys A."/>
            <person name="Hutchinson M.I."/>
            <person name="Powell A.J."/>
            <person name="Barry K."/>
            <person name="Miller A.N."/>
            <person name="Grigoriev I.V."/>
            <person name="Debuchy R."/>
            <person name="Gladieux P."/>
            <person name="Thoren M.H."/>
            <person name="Johannesson H."/>
        </authorList>
    </citation>
    <scope>NUCLEOTIDE SEQUENCE</scope>
    <source>
        <strain evidence="2">PSN309</strain>
    </source>
</reference>
<feature type="chain" id="PRO_5042827190" evidence="1">
    <location>
        <begin position="27"/>
        <end position="71"/>
    </location>
</feature>
<protein>
    <submittedName>
        <fullName evidence="2">Uncharacterized protein</fullName>
    </submittedName>
</protein>
<dbReference type="Proteomes" id="UP001302126">
    <property type="component" value="Unassembled WGS sequence"/>
</dbReference>
<keyword evidence="1" id="KW-0732">Signal</keyword>
<feature type="signal peptide" evidence="1">
    <location>
        <begin position="1"/>
        <end position="26"/>
    </location>
</feature>
<sequence>MTRSVAKTVCLLIILIAECFVGQDLGCDIPSPLIGQLPDGGIGPPAEPGRTTLSIGFERGAQSLLDVEAVN</sequence>
<name>A0AAN6WRP8_9PEZI</name>
<accession>A0AAN6WRP8</accession>
<gene>
    <name evidence="2" type="ORF">QBC35DRAFT_500219</name>
</gene>
<evidence type="ECO:0000313" key="3">
    <source>
        <dbReference type="Proteomes" id="UP001302126"/>
    </source>
</evidence>
<dbReference type="AlphaFoldDB" id="A0AAN6WRP8"/>
<comment type="caution">
    <text evidence="2">The sequence shown here is derived from an EMBL/GenBank/DDBJ whole genome shotgun (WGS) entry which is preliminary data.</text>
</comment>
<reference evidence="2" key="1">
    <citation type="journal article" date="2023" name="Mol. Phylogenet. Evol.">
        <title>Genome-scale phylogeny and comparative genomics of the fungal order Sordariales.</title>
        <authorList>
            <person name="Hensen N."/>
            <person name="Bonometti L."/>
            <person name="Westerberg I."/>
            <person name="Brannstrom I.O."/>
            <person name="Guillou S."/>
            <person name="Cros-Aarteil S."/>
            <person name="Calhoun S."/>
            <person name="Haridas S."/>
            <person name="Kuo A."/>
            <person name="Mondo S."/>
            <person name="Pangilinan J."/>
            <person name="Riley R."/>
            <person name="LaButti K."/>
            <person name="Andreopoulos B."/>
            <person name="Lipzen A."/>
            <person name="Chen C."/>
            <person name="Yan M."/>
            <person name="Daum C."/>
            <person name="Ng V."/>
            <person name="Clum A."/>
            <person name="Steindorff A."/>
            <person name="Ohm R.A."/>
            <person name="Martin F."/>
            <person name="Silar P."/>
            <person name="Natvig D.O."/>
            <person name="Lalanne C."/>
            <person name="Gautier V."/>
            <person name="Ament-Velasquez S.L."/>
            <person name="Kruys A."/>
            <person name="Hutchinson M.I."/>
            <person name="Powell A.J."/>
            <person name="Barry K."/>
            <person name="Miller A.N."/>
            <person name="Grigoriev I.V."/>
            <person name="Debuchy R."/>
            <person name="Gladieux P."/>
            <person name="Hiltunen Thoren M."/>
            <person name="Johannesson H."/>
        </authorList>
    </citation>
    <scope>NUCLEOTIDE SEQUENCE</scope>
    <source>
        <strain evidence="2">PSN309</strain>
    </source>
</reference>
<proteinExistence type="predicted"/>
<evidence type="ECO:0000313" key="2">
    <source>
        <dbReference type="EMBL" id="KAK4186854.1"/>
    </source>
</evidence>
<evidence type="ECO:0000256" key="1">
    <source>
        <dbReference type="SAM" id="SignalP"/>
    </source>
</evidence>
<organism evidence="2 3">
    <name type="scientific">Podospora australis</name>
    <dbReference type="NCBI Taxonomy" id="1536484"/>
    <lineage>
        <taxon>Eukaryota</taxon>
        <taxon>Fungi</taxon>
        <taxon>Dikarya</taxon>
        <taxon>Ascomycota</taxon>
        <taxon>Pezizomycotina</taxon>
        <taxon>Sordariomycetes</taxon>
        <taxon>Sordariomycetidae</taxon>
        <taxon>Sordariales</taxon>
        <taxon>Podosporaceae</taxon>
        <taxon>Podospora</taxon>
    </lineage>
</organism>
<dbReference type="EMBL" id="MU864414">
    <property type="protein sequence ID" value="KAK4186854.1"/>
    <property type="molecule type" value="Genomic_DNA"/>
</dbReference>
<keyword evidence="3" id="KW-1185">Reference proteome</keyword>